<name>A0ABC8UW51_9AQUA</name>
<organism evidence="1 2">
    <name type="scientific">Ilex paraguariensis</name>
    <name type="common">yerba mate</name>
    <dbReference type="NCBI Taxonomy" id="185542"/>
    <lineage>
        <taxon>Eukaryota</taxon>
        <taxon>Viridiplantae</taxon>
        <taxon>Streptophyta</taxon>
        <taxon>Embryophyta</taxon>
        <taxon>Tracheophyta</taxon>
        <taxon>Spermatophyta</taxon>
        <taxon>Magnoliopsida</taxon>
        <taxon>eudicotyledons</taxon>
        <taxon>Gunneridae</taxon>
        <taxon>Pentapetalae</taxon>
        <taxon>asterids</taxon>
        <taxon>campanulids</taxon>
        <taxon>Aquifoliales</taxon>
        <taxon>Aquifoliaceae</taxon>
        <taxon>Ilex</taxon>
    </lineage>
</organism>
<keyword evidence="2" id="KW-1185">Reference proteome</keyword>
<reference evidence="1 2" key="1">
    <citation type="submission" date="2024-02" db="EMBL/GenBank/DDBJ databases">
        <authorList>
            <person name="Vignale AGUSTIN F."/>
            <person name="Sosa J E."/>
            <person name="Modenutti C."/>
        </authorList>
    </citation>
    <scope>NUCLEOTIDE SEQUENCE [LARGE SCALE GENOMIC DNA]</scope>
</reference>
<protein>
    <submittedName>
        <fullName evidence="1">Uncharacterized protein</fullName>
    </submittedName>
</protein>
<proteinExistence type="predicted"/>
<sequence>MEEVEANVKALREEQKATLDRIGAECGEQLAGLRGWDADQGLPSLMAGLSSPDSFASALDALRVLFLVNDIKGYGAFFL</sequence>
<dbReference type="Proteomes" id="UP001642360">
    <property type="component" value="Unassembled WGS sequence"/>
</dbReference>
<evidence type="ECO:0000313" key="1">
    <source>
        <dbReference type="EMBL" id="CAK9185306.1"/>
    </source>
</evidence>
<dbReference type="AlphaFoldDB" id="A0ABC8UW51"/>
<dbReference type="EMBL" id="CAUOFW020009279">
    <property type="protein sequence ID" value="CAK9185306.1"/>
    <property type="molecule type" value="Genomic_DNA"/>
</dbReference>
<accession>A0ABC8UW51</accession>
<comment type="caution">
    <text evidence="1">The sequence shown here is derived from an EMBL/GenBank/DDBJ whole genome shotgun (WGS) entry which is preliminary data.</text>
</comment>
<evidence type="ECO:0000313" key="2">
    <source>
        <dbReference type="Proteomes" id="UP001642360"/>
    </source>
</evidence>
<gene>
    <name evidence="1" type="ORF">ILEXP_LOCUS55701</name>
</gene>